<keyword evidence="3" id="KW-1185">Reference proteome</keyword>
<evidence type="ECO:0000256" key="1">
    <source>
        <dbReference type="SAM" id="SignalP"/>
    </source>
</evidence>
<sequence>MIRSALLATAMIAAGTATAAQECAAIEHDIARLRCFDEAAQATEPAAPQGWTSTRETDPVTDTIRTTITVPAATIPECGSHRAPPQLEVICIDSTDVWFVRVRQPCYLGIEKQFSFTTRFDDMQAFSQTFSAAPKNGDFQVSVSTAADLIRRMTSASHYLIRVEPQNDYPFVLDFPVAKLAAAIDASGAQCSLK</sequence>
<dbReference type="AlphaFoldDB" id="A0A2T5ZYC4"/>
<dbReference type="Proteomes" id="UP000244224">
    <property type="component" value="Unassembled WGS sequence"/>
</dbReference>
<gene>
    <name evidence="2" type="ORF">C8N34_1585</name>
</gene>
<protein>
    <submittedName>
        <fullName evidence="2">Type VI secretion system (T6SS) VasI/EvfG family protein</fullName>
    </submittedName>
</protein>
<proteinExistence type="predicted"/>
<feature type="signal peptide" evidence="1">
    <location>
        <begin position="1"/>
        <end position="19"/>
    </location>
</feature>
<comment type="caution">
    <text evidence="2">The sequence shown here is derived from an EMBL/GenBank/DDBJ whole genome shotgun (WGS) entry which is preliminary data.</text>
</comment>
<reference evidence="2 3" key="1">
    <citation type="submission" date="2018-04" db="EMBL/GenBank/DDBJ databases">
        <title>Genomic Encyclopedia of Archaeal and Bacterial Type Strains, Phase II (KMG-II): from individual species to whole genera.</title>
        <authorList>
            <person name="Goeker M."/>
        </authorList>
    </citation>
    <scope>NUCLEOTIDE SEQUENCE [LARGE SCALE GENOMIC DNA]</scope>
    <source>
        <strain evidence="2 3">DSM 21823</strain>
    </source>
</reference>
<dbReference type="EMBL" id="QBKP01000058">
    <property type="protein sequence ID" value="PTX36570.1"/>
    <property type="molecule type" value="Genomic_DNA"/>
</dbReference>
<accession>A0A2T5ZYC4</accession>
<organism evidence="2 3">
    <name type="scientific">Gemmobacter caeni</name>
    <dbReference type="NCBI Taxonomy" id="589035"/>
    <lineage>
        <taxon>Bacteria</taxon>
        <taxon>Pseudomonadati</taxon>
        <taxon>Pseudomonadota</taxon>
        <taxon>Alphaproteobacteria</taxon>
        <taxon>Rhodobacterales</taxon>
        <taxon>Paracoccaceae</taxon>
        <taxon>Gemmobacter</taxon>
    </lineage>
</organism>
<evidence type="ECO:0000313" key="2">
    <source>
        <dbReference type="EMBL" id="PTX36570.1"/>
    </source>
</evidence>
<feature type="chain" id="PRO_5015716794" evidence="1">
    <location>
        <begin position="20"/>
        <end position="194"/>
    </location>
</feature>
<dbReference type="RefSeq" id="WP_108131060.1">
    <property type="nucleotide sequence ID" value="NZ_QBKP01000058.1"/>
</dbReference>
<keyword evidence="1" id="KW-0732">Signal</keyword>
<name>A0A2T5ZYC4_9RHOB</name>
<evidence type="ECO:0000313" key="3">
    <source>
        <dbReference type="Proteomes" id="UP000244224"/>
    </source>
</evidence>